<dbReference type="EMBL" id="REGN01002325">
    <property type="protein sequence ID" value="RNA28891.1"/>
    <property type="molecule type" value="Genomic_DNA"/>
</dbReference>
<feature type="signal peptide" evidence="1">
    <location>
        <begin position="1"/>
        <end position="21"/>
    </location>
</feature>
<feature type="chain" id="PRO_5018036698" evidence="1">
    <location>
        <begin position="22"/>
        <end position="59"/>
    </location>
</feature>
<evidence type="ECO:0000256" key="1">
    <source>
        <dbReference type="SAM" id="SignalP"/>
    </source>
</evidence>
<organism evidence="2 3">
    <name type="scientific">Brachionus plicatilis</name>
    <name type="common">Marine rotifer</name>
    <name type="synonym">Brachionus muelleri</name>
    <dbReference type="NCBI Taxonomy" id="10195"/>
    <lineage>
        <taxon>Eukaryota</taxon>
        <taxon>Metazoa</taxon>
        <taxon>Spiralia</taxon>
        <taxon>Gnathifera</taxon>
        <taxon>Rotifera</taxon>
        <taxon>Eurotatoria</taxon>
        <taxon>Monogononta</taxon>
        <taxon>Pseudotrocha</taxon>
        <taxon>Ploima</taxon>
        <taxon>Brachionidae</taxon>
        <taxon>Brachionus</taxon>
    </lineage>
</organism>
<dbReference type="AlphaFoldDB" id="A0A3M7RZA4"/>
<keyword evidence="3" id="KW-1185">Reference proteome</keyword>
<evidence type="ECO:0000313" key="3">
    <source>
        <dbReference type="Proteomes" id="UP000276133"/>
    </source>
</evidence>
<keyword evidence="1" id="KW-0732">Signal</keyword>
<gene>
    <name evidence="2" type="ORF">BpHYR1_012867</name>
</gene>
<proteinExistence type="predicted"/>
<reference evidence="2 3" key="1">
    <citation type="journal article" date="2018" name="Sci. Rep.">
        <title>Genomic signatures of local adaptation to the degree of environmental predictability in rotifers.</title>
        <authorList>
            <person name="Franch-Gras L."/>
            <person name="Hahn C."/>
            <person name="Garcia-Roger E.M."/>
            <person name="Carmona M.J."/>
            <person name="Serra M."/>
            <person name="Gomez A."/>
        </authorList>
    </citation>
    <scope>NUCLEOTIDE SEQUENCE [LARGE SCALE GENOMIC DNA]</scope>
    <source>
        <strain evidence="2">HYR1</strain>
    </source>
</reference>
<dbReference type="Proteomes" id="UP000276133">
    <property type="component" value="Unassembled WGS sequence"/>
</dbReference>
<protein>
    <submittedName>
        <fullName evidence="2">Uncharacterized protein</fullName>
    </submittedName>
</protein>
<evidence type="ECO:0000313" key="2">
    <source>
        <dbReference type="EMBL" id="RNA28891.1"/>
    </source>
</evidence>
<comment type="caution">
    <text evidence="2">The sequence shown here is derived from an EMBL/GenBank/DDBJ whole genome shotgun (WGS) entry which is preliminary data.</text>
</comment>
<accession>A0A3M7RZA4</accession>
<sequence length="59" mass="6485">MTGISGIAVVVGLGINCCAYAQGVNEKNGFGFKQFDVMVQIEELESFEHIIQVSVFRNF</sequence>
<name>A0A3M7RZA4_BRAPC</name>